<reference evidence="2 3" key="1">
    <citation type="journal article" date="2019" name="New Phytol.">
        <title>Comparative genomics reveals unique wood-decay strategies and fruiting body development in the Schizophyllaceae.</title>
        <authorList>
            <person name="Almasi E."/>
            <person name="Sahu N."/>
            <person name="Krizsan K."/>
            <person name="Balint B."/>
            <person name="Kovacs G.M."/>
            <person name="Kiss B."/>
            <person name="Cseklye J."/>
            <person name="Drula E."/>
            <person name="Henrissat B."/>
            <person name="Nagy I."/>
            <person name="Chovatia M."/>
            <person name="Adam C."/>
            <person name="LaButti K."/>
            <person name="Lipzen A."/>
            <person name="Riley R."/>
            <person name="Grigoriev I.V."/>
            <person name="Nagy L.G."/>
        </authorList>
    </citation>
    <scope>NUCLEOTIDE SEQUENCE [LARGE SCALE GENOMIC DNA]</scope>
    <source>
        <strain evidence="2 3">NL-1724</strain>
    </source>
</reference>
<dbReference type="EMBL" id="VDMD01000016">
    <property type="protein sequence ID" value="TRM61521.1"/>
    <property type="molecule type" value="Genomic_DNA"/>
</dbReference>
<keyword evidence="3" id="KW-1185">Reference proteome</keyword>
<proteinExistence type="predicted"/>
<evidence type="ECO:0000313" key="2">
    <source>
        <dbReference type="EMBL" id="TRM61521.1"/>
    </source>
</evidence>
<dbReference type="AlphaFoldDB" id="A0A550C9N9"/>
<accession>A0A550C9N9</accession>
<evidence type="ECO:0000313" key="3">
    <source>
        <dbReference type="Proteomes" id="UP000320762"/>
    </source>
</evidence>
<name>A0A550C9N9_9AGAR</name>
<protein>
    <submittedName>
        <fullName evidence="2">Uncharacterized protein</fullName>
    </submittedName>
</protein>
<gene>
    <name evidence="2" type="ORF">BD626DRAFT_501290</name>
</gene>
<dbReference type="Proteomes" id="UP000320762">
    <property type="component" value="Unassembled WGS sequence"/>
</dbReference>
<feature type="compositionally biased region" description="Polar residues" evidence="1">
    <location>
        <begin position="273"/>
        <end position="290"/>
    </location>
</feature>
<organism evidence="2 3">
    <name type="scientific">Schizophyllum amplum</name>
    <dbReference type="NCBI Taxonomy" id="97359"/>
    <lineage>
        <taxon>Eukaryota</taxon>
        <taxon>Fungi</taxon>
        <taxon>Dikarya</taxon>
        <taxon>Basidiomycota</taxon>
        <taxon>Agaricomycotina</taxon>
        <taxon>Agaricomycetes</taxon>
        <taxon>Agaricomycetidae</taxon>
        <taxon>Agaricales</taxon>
        <taxon>Schizophyllaceae</taxon>
        <taxon>Schizophyllum</taxon>
    </lineage>
</organism>
<dbReference type="PANTHER" id="PTHR39472">
    <property type="entry name" value="EXPRESSED PROTEIN"/>
    <property type="match status" value="1"/>
</dbReference>
<sequence>MSRRPSMDARYDHELARVWQLVTQLSEQLAVNQNFTATLQSQVDALKAEAAEAGVNLHLRRFNTDISKETFESELERTSAQIIIENQTLLHENKQLASLLKEYETTIHSPHAYSSLTLPQIAAQQHELTLTRHYETLLITRESQFVPTDLSSNANMARSFYRLSHHLRNLIRSLAGDDPDAGSPEEDLLTLDWASEREVEIARLAAENDLLRQSLGIDTKTMADAGVALDMSRISLEIGYPRSATASRTRRDPRMYGGPPPQSPWGYGGGPMQRQQPPSSYWEQPQQGYNTGAPRCSARWRCTPPPPAPGARRPGIFGAAAQRGYGGGAPGGLVLNSGHGQGGGGSLMVSRDGMGTVRIENESQEEDGYIIDSS</sequence>
<feature type="region of interest" description="Disordered" evidence="1">
    <location>
        <begin position="244"/>
        <end position="299"/>
    </location>
</feature>
<comment type="caution">
    <text evidence="2">The sequence shown here is derived from an EMBL/GenBank/DDBJ whole genome shotgun (WGS) entry which is preliminary data.</text>
</comment>
<dbReference type="OrthoDB" id="21214at2759"/>
<dbReference type="PANTHER" id="PTHR39472:SF1">
    <property type="entry name" value="EXPRESSED PROTEIN"/>
    <property type="match status" value="1"/>
</dbReference>
<evidence type="ECO:0000256" key="1">
    <source>
        <dbReference type="SAM" id="MobiDB-lite"/>
    </source>
</evidence>